<protein>
    <submittedName>
        <fullName evidence="3">Uncharacterized protein</fullName>
    </submittedName>
</protein>
<keyword evidence="2" id="KW-0472">Membrane</keyword>
<evidence type="ECO:0000256" key="2">
    <source>
        <dbReference type="SAM" id="Phobius"/>
    </source>
</evidence>
<feature type="transmembrane region" description="Helical" evidence="2">
    <location>
        <begin position="47"/>
        <end position="71"/>
    </location>
</feature>
<dbReference type="EMBL" id="CAJNOJ010000493">
    <property type="protein sequence ID" value="CAF1467270.1"/>
    <property type="molecule type" value="Genomic_DNA"/>
</dbReference>
<evidence type="ECO:0000313" key="3">
    <source>
        <dbReference type="EMBL" id="CAF1467270.1"/>
    </source>
</evidence>
<dbReference type="Proteomes" id="UP000663852">
    <property type="component" value="Unassembled WGS sequence"/>
</dbReference>
<keyword evidence="2" id="KW-1133">Transmembrane helix</keyword>
<feature type="region of interest" description="Disordered" evidence="1">
    <location>
        <begin position="1"/>
        <end position="22"/>
    </location>
</feature>
<reference evidence="3" key="1">
    <citation type="submission" date="2021-02" db="EMBL/GenBank/DDBJ databases">
        <authorList>
            <person name="Nowell W R."/>
        </authorList>
    </citation>
    <scope>NUCLEOTIDE SEQUENCE</scope>
</reference>
<accession>A0A815QSN5</accession>
<dbReference type="AlphaFoldDB" id="A0A815QSN5"/>
<name>A0A815QSN5_ADIRI</name>
<sequence length="272" mass="29804">MDTNKVPLANQNAAKTNYPKTKDPKLVKKTANKEKDASQNCVRKRKILCIISIIVISLLVIVGILLPTVILKKNKTNSSTMTTTTATSEPGIIPMKAAKGKVYGVYDTYIGGNSTEAEPGRNRGNYMPGESPDKACDGRVSTKYLSFGPCGEAHPKSTTCGVNTGFYLELEQGSTLVNGLKICTGDDVSGRDPILVSLEGSNMKETDLTFGSSWTLLYNGTSGLYRNPGRKQCGDILRFNNTEEYTSYRFLVSDKRKPTFCCQYSEVKLYNL</sequence>
<gene>
    <name evidence="3" type="ORF">EDS130_LOCUS40549</name>
</gene>
<feature type="compositionally biased region" description="Polar residues" evidence="1">
    <location>
        <begin position="1"/>
        <end position="19"/>
    </location>
</feature>
<keyword evidence="2" id="KW-0812">Transmembrane</keyword>
<organism evidence="3 4">
    <name type="scientific">Adineta ricciae</name>
    <name type="common">Rotifer</name>
    <dbReference type="NCBI Taxonomy" id="249248"/>
    <lineage>
        <taxon>Eukaryota</taxon>
        <taxon>Metazoa</taxon>
        <taxon>Spiralia</taxon>
        <taxon>Gnathifera</taxon>
        <taxon>Rotifera</taxon>
        <taxon>Eurotatoria</taxon>
        <taxon>Bdelloidea</taxon>
        <taxon>Adinetida</taxon>
        <taxon>Adinetidae</taxon>
        <taxon>Adineta</taxon>
    </lineage>
</organism>
<comment type="caution">
    <text evidence="3">The sequence shown here is derived from an EMBL/GenBank/DDBJ whole genome shotgun (WGS) entry which is preliminary data.</text>
</comment>
<evidence type="ECO:0000256" key="1">
    <source>
        <dbReference type="SAM" id="MobiDB-lite"/>
    </source>
</evidence>
<evidence type="ECO:0000313" key="4">
    <source>
        <dbReference type="Proteomes" id="UP000663852"/>
    </source>
</evidence>
<dbReference type="Gene3D" id="2.60.120.260">
    <property type="entry name" value="Galactose-binding domain-like"/>
    <property type="match status" value="1"/>
</dbReference>
<proteinExistence type="predicted"/>